<dbReference type="EMBL" id="RRYP01015467">
    <property type="protein sequence ID" value="TNV75485.1"/>
    <property type="molecule type" value="Genomic_DNA"/>
</dbReference>
<feature type="region of interest" description="Disordered" evidence="1">
    <location>
        <begin position="89"/>
        <end position="110"/>
    </location>
</feature>
<evidence type="ECO:0000313" key="3">
    <source>
        <dbReference type="Proteomes" id="UP000785679"/>
    </source>
</evidence>
<sequence length="110" mass="12966">MTTKTHSLISLQFLIKGGNQNFRKYYSLVQLNTTNRQRKRRIIHIMGYHAKKERQNRIQYLYHIGAAISMSVKAIYQMSCKQKIQEKRFLTKQKPRKAGTAQRHTEGSLV</sequence>
<evidence type="ECO:0000313" key="2">
    <source>
        <dbReference type="EMBL" id="TNV75485.1"/>
    </source>
</evidence>
<reference evidence="2" key="1">
    <citation type="submission" date="2019-06" db="EMBL/GenBank/DDBJ databases">
        <authorList>
            <person name="Zheng W."/>
        </authorList>
    </citation>
    <scope>NUCLEOTIDE SEQUENCE</scope>
    <source>
        <strain evidence="2">QDHG01</strain>
    </source>
</reference>
<proteinExistence type="predicted"/>
<gene>
    <name evidence="2" type="ORF">FGO68_gene2596</name>
</gene>
<organism evidence="2 3">
    <name type="scientific">Halteria grandinella</name>
    <dbReference type="NCBI Taxonomy" id="5974"/>
    <lineage>
        <taxon>Eukaryota</taxon>
        <taxon>Sar</taxon>
        <taxon>Alveolata</taxon>
        <taxon>Ciliophora</taxon>
        <taxon>Intramacronucleata</taxon>
        <taxon>Spirotrichea</taxon>
        <taxon>Stichotrichia</taxon>
        <taxon>Sporadotrichida</taxon>
        <taxon>Halteriidae</taxon>
        <taxon>Halteria</taxon>
    </lineage>
</organism>
<protein>
    <submittedName>
        <fullName evidence="2">Uncharacterized protein</fullName>
    </submittedName>
</protein>
<name>A0A8J8SYP3_HALGN</name>
<accession>A0A8J8SYP3</accession>
<dbReference type="AlphaFoldDB" id="A0A8J8SYP3"/>
<dbReference type="Proteomes" id="UP000785679">
    <property type="component" value="Unassembled WGS sequence"/>
</dbReference>
<keyword evidence="3" id="KW-1185">Reference proteome</keyword>
<comment type="caution">
    <text evidence="2">The sequence shown here is derived from an EMBL/GenBank/DDBJ whole genome shotgun (WGS) entry which is preliminary data.</text>
</comment>
<evidence type="ECO:0000256" key="1">
    <source>
        <dbReference type="SAM" id="MobiDB-lite"/>
    </source>
</evidence>